<dbReference type="PANTHER" id="PTHR43539:SF24">
    <property type="entry name" value="FAD_NAD(P)-BINDING DOMAIN-CONTAINING PROTEIN-RELATED"/>
    <property type="match status" value="1"/>
</dbReference>
<dbReference type="Proteomes" id="UP001408356">
    <property type="component" value="Unassembled WGS sequence"/>
</dbReference>
<evidence type="ECO:0000256" key="1">
    <source>
        <dbReference type="ARBA" id="ARBA00023002"/>
    </source>
</evidence>
<dbReference type="GO" id="GO:0004497">
    <property type="term" value="F:monooxygenase activity"/>
    <property type="evidence" value="ECO:0007669"/>
    <property type="project" value="UniProtKB-KW"/>
</dbReference>
<evidence type="ECO:0000259" key="2">
    <source>
        <dbReference type="Pfam" id="PF07992"/>
    </source>
</evidence>
<comment type="caution">
    <text evidence="3">The sequence shown here is derived from an EMBL/GenBank/DDBJ whole genome shotgun (WGS) entry which is preliminary data.</text>
</comment>
<accession>A0ABR2UEZ2</accession>
<name>A0ABR2UEZ2_9PEZI</name>
<dbReference type="PRINTS" id="PR00368">
    <property type="entry name" value="FADPNR"/>
</dbReference>
<feature type="domain" description="FAD/NAD(P)-binding" evidence="2">
    <location>
        <begin position="212"/>
        <end position="415"/>
    </location>
</feature>
<organism evidence="3 4">
    <name type="scientific">Seiridium unicorne</name>
    <dbReference type="NCBI Taxonomy" id="138068"/>
    <lineage>
        <taxon>Eukaryota</taxon>
        <taxon>Fungi</taxon>
        <taxon>Dikarya</taxon>
        <taxon>Ascomycota</taxon>
        <taxon>Pezizomycotina</taxon>
        <taxon>Sordariomycetes</taxon>
        <taxon>Xylariomycetidae</taxon>
        <taxon>Amphisphaeriales</taxon>
        <taxon>Sporocadaceae</taxon>
        <taxon>Seiridium</taxon>
    </lineage>
</organism>
<sequence>MPANDQAGSTPISNENASCGIELPSYPLESKRVETIDCLKVAQEWTTRAESVLTKQLYDKTHLDTIFVSDGWLRDCLVFSLDLRTLNGLGNVQTFLQSQAVSHPSSLRVDRDEVSPALQRVSETLTWICAVFSLETTHGKGRAVARLVDSDGCGQWKAYCLYTTLEELNGIKEPLGLRRPPGGNLGHVGEGLLPAWQERRAKEQDFADSDPDILVIGAGQGGLSIAARLQNLGLKTLIIDKNVRVGDNWRKRYRTLVNHAPVVVCHMPYLPFPTTWPLFTPKDKLADWLEVYASVLELNTWMDSTINSAEFSDTTKTWTVQVVRGHNSHGPTRRTLHPRHIVMATGQAGEPFIPRFTGQGDYGGILYHTSSHEDASKMGISGKRVVVVGTGVSGHDVAKDFQESGADVTLLQRGGTAVLSIAAIRDILFAGAMDESRASPSLDTKDMLGQSLPIPLQLALGAEVMQLVKDHDATLLDGLSRAGFRVDFGADGSGPLGNYLTRGGGYYPDTGCSQLIIEGKIKVKSSPQGIKSLYSSGLMLGDGCRLEADVIVLATGYGNMRTTVGKILGDTIADKCKDVWDLDYEGELNAIWRPSGQEGFWYMGGNLALCRPYSKTLALQIKLADLTSNTTRPGQL</sequence>
<dbReference type="Gene3D" id="3.50.50.60">
    <property type="entry name" value="FAD/NAD(P)-binding domain"/>
    <property type="match status" value="1"/>
</dbReference>
<protein>
    <submittedName>
        <fullName evidence="3">Indole-3-pyruvate monooxygenase</fullName>
    </submittedName>
</protein>
<keyword evidence="3" id="KW-0503">Monooxygenase</keyword>
<dbReference type="PRINTS" id="PR00411">
    <property type="entry name" value="PNDRDTASEI"/>
</dbReference>
<dbReference type="PANTHER" id="PTHR43539">
    <property type="entry name" value="FLAVIN-BINDING MONOOXYGENASE-LIKE PROTEIN (AFU_ORTHOLOGUE AFUA_4G09220)"/>
    <property type="match status" value="1"/>
</dbReference>
<dbReference type="InterPro" id="IPR050982">
    <property type="entry name" value="Auxin_biosynth/cation_transpt"/>
</dbReference>
<gene>
    <name evidence="3" type="ORF">SUNI508_11968</name>
</gene>
<evidence type="ECO:0000313" key="4">
    <source>
        <dbReference type="Proteomes" id="UP001408356"/>
    </source>
</evidence>
<dbReference type="InterPro" id="IPR023753">
    <property type="entry name" value="FAD/NAD-binding_dom"/>
</dbReference>
<keyword evidence="4" id="KW-1185">Reference proteome</keyword>
<proteinExistence type="predicted"/>
<keyword evidence="1" id="KW-0560">Oxidoreductase</keyword>
<dbReference type="Pfam" id="PF07992">
    <property type="entry name" value="Pyr_redox_2"/>
    <property type="match status" value="1"/>
</dbReference>
<dbReference type="EMBL" id="JARVKF010000441">
    <property type="protein sequence ID" value="KAK9413192.1"/>
    <property type="molecule type" value="Genomic_DNA"/>
</dbReference>
<dbReference type="InterPro" id="IPR036188">
    <property type="entry name" value="FAD/NAD-bd_sf"/>
</dbReference>
<dbReference type="SUPFAM" id="SSF51905">
    <property type="entry name" value="FAD/NAD(P)-binding domain"/>
    <property type="match status" value="2"/>
</dbReference>
<reference evidence="3 4" key="1">
    <citation type="journal article" date="2024" name="J. Plant Pathol.">
        <title>Sequence and assembly of the genome of Seiridium unicorne, isolate CBS 538.82, causal agent of cypress canker disease.</title>
        <authorList>
            <person name="Scali E."/>
            <person name="Rocca G.D."/>
            <person name="Danti R."/>
            <person name="Garbelotto M."/>
            <person name="Barberini S."/>
            <person name="Baroncelli R."/>
            <person name="Emiliani G."/>
        </authorList>
    </citation>
    <scope>NUCLEOTIDE SEQUENCE [LARGE SCALE GENOMIC DNA]</scope>
    <source>
        <strain evidence="3 4">BM-138-508</strain>
    </source>
</reference>
<evidence type="ECO:0000313" key="3">
    <source>
        <dbReference type="EMBL" id="KAK9413192.1"/>
    </source>
</evidence>